<evidence type="ECO:0000313" key="3">
    <source>
        <dbReference type="Proteomes" id="UP000196027"/>
    </source>
</evidence>
<evidence type="ECO:0000256" key="1">
    <source>
        <dbReference type="SAM" id="SignalP"/>
    </source>
</evidence>
<dbReference type="Proteomes" id="UP000196027">
    <property type="component" value="Chromosome"/>
</dbReference>
<dbReference type="AlphaFoldDB" id="A0A1Y0IFM1"/>
<dbReference type="Gene3D" id="3.40.190.170">
    <property type="entry name" value="Bacterial extracellular solute-binding protein, family 7"/>
    <property type="match status" value="1"/>
</dbReference>
<dbReference type="KEGG" id="ome:OLMES_5342"/>
<keyword evidence="3" id="KW-1185">Reference proteome</keyword>
<dbReference type="Pfam" id="PF19582">
    <property type="entry name" value="AdeT1_2"/>
    <property type="match status" value="1"/>
</dbReference>
<accession>A0A1Y0IFM1</accession>
<evidence type="ECO:0000313" key="2">
    <source>
        <dbReference type="EMBL" id="ARU59322.1"/>
    </source>
</evidence>
<dbReference type="RefSeq" id="WP_087464007.1">
    <property type="nucleotide sequence ID" value="NZ_CP021425.1"/>
</dbReference>
<gene>
    <name evidence="2" type="ORF">OLMES_5342</name>
</gene>
<feature type="signal peptide" evidence="1">
    <location>
        <begin position="1"/>
        <end position="31"/>
    </location>
</feature>
<dbReference type="InterPro" id="IPR045758">
    <property type="entry name" value="AdeT1/2"/>
</dbReference>
<dbReference type="OrthoDB" id="9771186at2"/>
<sequence>MDNYLNGSVVKRMVANLASVCLILFVMPAQSEPAMSLGSELIHRSFCVWDPVGRDGPVVTTVKEAVTRAVEWGIELEIEAYTDEKVAALDFKAGRCDGVIVTDVSTREFNKFTSTFNAVGAIPGEQELRTILKTLTTPKAAQLMREGHYEVVGILPLGTVFAFVRDRTINSADAFQGRKMAVLNSDPVATQLVRRVGGSVVNTSITNFAGLFNNGSVDIVFAPAVAYKTLELYKGLESGGGIINYPFLNTSLQIIIRHDRFPEGFGQKMREYSLTKLDALLDLVQQAEREIPSQYWISLAGNLPRYYDEYMRQSRIDLKKEGYYEPRALKLMKKVRCKYSPSHGECVQNDE</sequence>
<keyword evidence="1" id="KW-0732">Signal</keyword>
<dbReference type="InterPro" id="IPR038404">
    <property type="entry name" value="TRAP_DctP_sf"/>
</dbReference>
<reference evidence="2 3" key="1">
    <citation type="submission" date="2017-05" db="EMBL/GenBank/DDBJ databases">
        <title>Genomic insights into alkan degradation activity of Oleiphilus messinensis.</title>
        <authorList>
            <person name="Kozyavkin S.A."/>
            <person name="Slesarev A.I."/>
            <person name="Golyshin P.N."/>
            <person name="Korzhenkov A."/>
            <person name="Golyshina O.N."/>
            <person name="Toshchakov S.V."/>
        </authorList>
    </citation>
    <scope>NUCLEOTIDE SEQUENCE [LARGE SCALE GENOMIC DNA]</scope>
    <source>
        <strain evidence="2 3">ME102</strain>
    </source>
</reference>
<dbReference type="EMBL" id="CP021425">
    <property type="protein sequence ID" value="ARU59322.1"/>
    <property type="molecule type" value="Genomic_DNA"/>
</dbReference>
<organism evidence="2 3">
    <name type="scientific">Oleiphilus messinensis</name>
    <dbReference type="NCBI Taxonomy" id="141451"/>
    <lineage>
        <taxon>Bacteria</taxon>
        <taxon>Pseudomonadati</taxon>
        <taxon>Pseudomonadota</taxon>
        <taxon>Gammaproteobacteria</taxon>
        <taxon>Oceanospirillales</taxon>
        <taxon>Oleiphilaceae</taxon>
        <taxon>Oleiphilus</taxon>
    </lineage>
</organism>
<name>A0A1Y0IFM1_9GAMM</name>
<protein>
    <submittedName>
        <fullName evidence="2">TRAP transporter solute binding subunit DctP</fullName>
    </submittedName>
</protein>
<feature type="chain" id="PRO_5012417524" evidence="1">
    <location>
        <begin position="32"/>
        <end position="351"/>
    </location>
</feature>
<proteinExistence type="predicted"/>